<keyword evidence="5 6" id="KW-0472">Membrane</keyword>
<evidence type="ECO:0000256" key="2">
    <source>
        <dbReference type="ARBA" id="ARBA00010487"/>
    </source>
</evidence>
<feature type="transmembrane region" description="Helical" evidence="6">
    <location>
        <begin position="76"/>
        <end position="98"/>
    </location>
</feature>
<dbReference type="Pfam" id="PF04791">
    <property type="entry name" value="LMBR1"/>
    <property type="match status" value="1"/>
</dbReference>
<evidence type="ECO:0000256" key="5">
    <source>
        <dbReference type="ARBA" id="ARBA00023136"/>
    </source>
</evidence>
<keyword evidence="8" id="KW-1185">Reference proteome</keyword>
<evidence type="ECO:0000256" key="6">
    <source>
        <dbReference type="SAM" id="Phobius"/>
    </source>
</evidence>
<dbReference type="InParanoid" id="D8LZF9"/>
<reference evidence="7" key="1">
    <citation type="submission" date="2010-02" db="EMBL/GenBank/DDBJ databases">
        <title>Sequencing and annotation of the Blastocystis hominis genome.</title>
        <authorList>
            <person name="Wincker P."/>
        </authorList>
    </citation>
    <scope>NUCLEOTIDE SEQUENCE</scope>
    <source>
        <strain evidence="7">Singapore isolate B</strain>
    </source>
</reference>
<sequence length="227" mass="25955">MSEYWASGEFTPKKRFKESLWVNASFYIRIVIIVGIAGPIFMIVSKTYALYLFSISNYCSSIQEIQSLVIALSNSYGLVLVVLLLGPGLIELPVNLWLRRDLHRELRVLYTKAYQLDNDKYEYEFKVVSMKMNVREIEKTLTSAKRSAEILEIVSNMLQSLPSDEEINYKRHMAGIVDKSDWVQLSLMDCMSMMDNDVISILSKVRSCSSSCHRSAELQAEANLPDV</sequence>
<dbReference type="InterPro" id="IPR051584">
    <property type="entry name" value="GPCR-associated_LMBR1"/>
</dbReference>
<dbReference type="GeneID" id="24918651"/>
<comment type="subcellular location">
    <subcellularLocation>
        <location evidence="1">Membrane</location>
        <topology evidence="1">Multi-pass membrane protein</topology>
    </subcellularLocation>
</comment>
<evidence type="ECO:0000256" key="1">
    <source>
        <dbReference type="ARBA" id="ARBA00004141"/>
    </source>
</evidence>
<accession>D8LZF9</accession>
<evidence type="ECO:0000256" key="3">
    <source>
        <dbReference type="ARBA" id="ARBA00022692"/>
    </source>
</evidence>
<comment type="similarity">
    <text evidence="2">Belongs to the LIMR family.</text>
</comment>
<dbReference type="EMBL" id="FN668640">
    <property type="protein sequence ID" value="CBK21198.2"/>
    <property type="molecule type" value="Genomic_DNA"/>
</dbReference>
<dbReference type="GO" id="GO:0016020">
    <property type="term" value="C:membrane"/>
    <property type="evidence" value="ECO:0007669"/>
    <property type="project" value="UniProtKB-SubCell"/>
</dbReference>
<dbReference type="RefSeq" id="XP_012895246.1">
    <property type="nucleotide sequence ID" value="XM_013039792.1"/>
</dbReference>
<dbReference type="Proteomes" id="UP000008312">
    <property type="component" value="Unassembled WGS sequence"/>
</dbReference>
<dbReference type="AlphaFoldDB" id="D8LZF9"/>
<keyword evidence="3 6" id="KW-0812">Transmembrane</keyword>
<name>D8LZF9_BLAHO</name>
<dbReference type="PANTHER" id="PTHR21355">
    <property type="entry name" value="G-PROTEIN COUPLED RECEPTOR-ASSOCIATED PROTEIN LMBRD2"/>
    <property type="match status" value="1"/>
</dbReference>
<evidence type="ECO:0000313" key="8">
    <source>
        <dbReference type="Proteomes" id="UP000008312"/>
    </source>
</evidence>
<evidence type="ECO:0000256" key="4">
    <source>
        <dbReference type="ARBA" id="ARBA00022989"/>
    </source>
</evidence>
<organism evidence="7">
    <name type="scientific">Blastocystis hominis</name>
    <dbReference type="NCBI Taxonomy" id="12968"/>
    <lineage>
        <taxon>Eukaryota</taxon>
        <taxon>Sar</taxon>
        <taxon>Stramenopiles</taxon>
        <taxon>Bigyra</taxon>
        <taxon>Opalozoa</taxon>
        <taxon>Opalinata</taxon>
        <taxon>Blastocystidae</taxon>
        <taxon>Blastocystis</taxon>
    </lineage>
</organism>
<dbReference type="InterPro" id="IPR006876">
    <property type="entry name" value="LMBR1-like_membr_prot"/>
</dbReference>
<keyword evidence="4 6" id="KW-1133">Transmembrane helix</keyword>
<feature type="transmembrane region" description="Helical" evidence="6">
    <location>
        <begin position="20"/>
        <end position="44"/>
    </location>
</feature>
<gene>
    <name evidence="7" type="ORF">GSBLH_T00001387001</name>
</gene>
<dbReference type="PANTHER" id="PTHR21355:SF0">
    <property type="entry name" value="G-PROTEIN COUPLED RECEPTOR-ASSOCIATED PROTEIN LMBRD2"/>
    <property type="match status" value="1"/>
</dbReference>
<proteinExistence type="inferred from homology"/>
<evidence type="ECO:0000313" key="7">
    <source>
        <dbReference type="EMBL" id="CBK21198.2"/>
    </source>
</evidence>
<dbReference type="OrthoDB" id="203099at2759"/>
<protein>
    <submittedName>
        <fullName evidence="7">Uncharacterized protein</fullName>
    </submittedName>
</protein>